<protein>
    <submittedName>
        <fullName evidence="2">Uncharacterized protein</fullName>
    </submittedName>
</protein>
<evidence type="ECO:0000313" key="2">
    <source>
        <dbReference type="EMBL" id="TXN37957.1"/>
    </source>
</evidence>
<evidence type="ECO:0000313" key="3">
    <source>
        <dbReference type="Proteomes" id="UP000321456"/>
    </source>
</evidence>
<keyword evidence="3" id="KW-1185">Reference proteome</keyword>
<dbReference type="EMBL" id="VRUR01000001">
    <property type="protein sequence ID" value="TXN37957.1"/>
    <property type="molecule type" value="Genomic_DNA"/>
</dbReference>
<keyword evidence="1" id="KW-1133">Transmembrane helix</keyword>
<accession>A0A5C8V8D2</accession>
<evidence type="ECO:0000256" key="1">
    <source>
        <dbReference type="SAM" id="Phobius"/>
    </source>
</evidence>
<dbReference type="Proteomes" id="UP000321456">
    <property type="component" value="Unassembled WGS sequence"/>
</dbReference>
<proteinExistence type="predicted"/>
<organism evidence="2 3">
    <name type="scientific">Flagellimonas hymeniacidonis</name>
    <dbReference type="NCBI Taxonomy" id="2603628"/>
    <lineage>
        <taxon>Bacteria</taxon>
        <taxon>Pseudomonadati</taxon>
        <taxon>Bacteroidota</taxon>
        <taxon>Flavobacteriia</taxon>
        <taxon>Flavobacteriales</taxon>
        <taxon>Flavobacteriaceae</taxon>
        <taxon>Flagellimonas</taxon>
    </lineage>
</organism>
<keyword evidence="1" id="KW-0472">Membrane</keyword>
<dbReference type="RefSeq" id="WP_147742385.1">
    <property type="nucleotide sequence ID" value="NZ_VRUR01000001.1"/>
</dbReference>
<reference evidence="2 3" key="1">
    <citation type="submission" date="2019-08" db="EMBL/GenBank/DDBJ databases">
        <title>Professor.</title>
        <authorList>
            <person name="Park J.S."/>
        </authorList>
    </citation>
    <scope>NUCLEOTIDE SEQUENCE [LARGE SCALE GENOMIC DNA]</scope>
    <source>
        <strain evidence="2 3">176CP5-101</strain>
    </source>
</reference>
<dbReference type="AlphaFoldDB" id="A0A5C8V8D2"/>
<sequence length="155" mass="18148">MHTIKSIKIKPLYHLLFLGIGQLYGAFVIFRLGVLIIKEEWINILCFISALGLVVWAGYIFYAFSRYFNLKDNKIIFKKGMFSFLGVELKYSDINNFEIKTYDSELTLDIYLKQLEEPISLTAIYMKPNDFHTIFKALVEVQSQSNPEEYQPRVL</sequence>
<comment type="caution">
    <text evidence="2">The sequence shown here is derived from an EMBL/GenBank/DDBJ whole genome shotgun (WGS) entry which is preliminary data.</text>
</comment>
<keyword evidence="1" id="KW-0812">Transmembrane</keyword>
<name>A0A5C8V8D2_9FLAO</name>
<gene>
    <name evidence="2" type="ORF">FVB32_06610</name>
</gene>
<feature type="transmembrane region" description="Helical" evidence="1">
    <location>
        <begin position="12"/>
        <end position="36"/>
    </location>
</feature>
<feature type="transmembrane region" description="Helical" evidence="1">
    <location>
        <begin position="42"/>
        <end position="64"/>
    </location>
</feature>